<accession>A0AAD7K677</accession>
<proteinExistence type="predicted"/>
<feature type="region of interest" description="Disordered" evidence="1">
    <location>
        <begin position="35"/>
        <end position="81"/>
    </location>
</feature>
<dbReference type="Proteomes" id="UP001215280">
    <property type="component" value="Unassembled WGS sequence"/>
</dbReference>
<evidence type="ECO:0000313" key="3">
    <source>
        <dbReference type="Proteomes" id="UP001215280"/>
    </source>
</evidence>
<keyword evidence="3" id="KW-1185">Reference proteome</keyword>
<protein>
    <submittedName>
        <fullName evidence="2">Uncharacterized protein</fullName>
    </submittedName>
</protein>
<dbReference type="AlphaFoldDB" id="A0AAD7K677"/>
<evidence type="ECO:0000313" key="2">
    <source>
        <dbReference type="EMBL" id="KAJ7776475.1"/>
    </source>
</evidence>
<dbReference type="EMBL" id="JARJLG010000012">
    <property type="protein sequence ID" value="KAJ7776475.1"/>
    <property type="molecule type" value="Genomic_DNA"/>
</dbReference>
<reference evidence="2" key="1">
    <citation type="submission" date="2023-03" db="EMBL/GenBank/DDBJ databases">
        <title>Massive genome expansion in bonnet fungi (Mycena s.s.) driven by repeated elements and novel gene families across ecological guilds.</title>
        <authorList>
            <consortium name="Lawrence Berkeley National Laboratory"/>
            <person name="Harder C.B."/>
            <person name="Miyauchi S."/>
            <person name="Viragh M."/>
            <person name="Kuo A."/>
            <person name="Thoen E."/>
            <person name="Andreopoulos B."/>
            <person name="Lu D."/>
            <person name="Skrede I."/>
            <person name="Drula E."/>
            <person name="Henrissat B."/>
            <person name="Morin E."/>
            <person name="Kohler A."/>
            <person name="Barry K."/>
            <person name="LaButti K."/>
            <person name="Morin E."/>
            <person name="Salamov A."/>
            <person name="Lipzen A."/>
            <person name="Mereny Z."/>
            <person name="Hegedus B."/>
            <person name="Baldrian P."/>
            <person name="Stursova M."/>
            <person name="Weitz H."/>
            <person name="Taylor A."/>
            <person name="Grigoriev I.V."/>
            <person name="Nagy L.G."/>
            <person name="Martin F."/>
            <person name="Kauserud H."/>
        </authorList>
    </citation>
    <scope>NUCLEOTIDE SEQUENCE</scope>
    <source>
        <strain evidence="2">CBHHK188m</strain>
    </source>
</reference>
<evidence type="ECO:0000256" key="1">
    <source>
        <dbReference type="SAM" id="MobiDB-lite"/>
    </source>
</evidence>
<sequence length="461" mass="50014">MLVGHANAEKRGAALLRTPRVTIDPGPLRLLHIRRRRPTTRNARNCEKHSPHGHQYVQAQRLPDATTERAETEHTAAPTPPDWCTAAQALYPAGSPLVRHARPYRATLQLRGLSHGEGAGRVRHLLRTSPEPQCSSPGHGTHTASAWHTRAPVARCFIPSGPTLGAWLVLVDLEQLACSRSGYKQPWVGWSGFNPGSCNSFSRPWLGPGVLPNVLWLHPGLLGYILLLGLTRGAAPTPLSSWRLRKRCPRAGSTKGLSRFSTSAGATAAADQRMRRLWPCPPLRAPPGTPTRARHTLLHPGPDPDSTMAQEHRHPAGRKHKQTRALGAPRCTCTLSHPQGTGTHAPRSAGSPFHAPSPCGTRTEEPHQRAQRVAQMRGADSLLKRTGSCATKGGDPASRTRVVLPAPPIPPYTPIPTLYAREGRWENGEGKRAKDKGEGRNRACTSCPGVYGVLIYHRSGD</sequence>
<comment type="caution">
    <text evidence="2">The sequence shown here is derived from an EMBL/GenBank/DDBJ whole genome shotgun (WGS) entry which is preliminary data.</text>
</comment>
<feature type="region of interest" description="Disordered" evidence="1">
    <location>
        <begin position="300"/>
        <end position="325"/>
    </location>
</feature>
<feature type="region of interest" description="Disordered" evidence="1">
    <location>
        <begin position="385"/>
        <end position="409"/>
    </location>
</feature>
<organism evidence="2 3">
    <name type="scientific">Mycena maculata</name>
    <dbReference type="NCBI Taxonomy" id="230809"/>
    <lineage>
        <taxon>Eukaryota</taxon>
        <taxon>Fungi</taxon>
        <taxon>Dikarya</taxon>
        <taxon>Basidiomycota</taxon>
        <taxon>Agaricomycotina</taxon>
        <taxon>Agaricomycetes</taxon>
        <taxon>Agaricomycetidae</taxon>
        <taxon>Agaricales</taxon>
        <taxon>Marasmiineae</taxon>
        <taxon>Mycenaceae</taxon>
        <taxon>Mycena</taxon>
    </lineage>
</organism>
<gene>
    <name evidence="2" type="ORF">DFH07DRAFT_766676</name>
</gene>
<feature type="region of interest" description="Disordered" evidence="1">
    <location>
        <begin position="339"/>
        <end position="363"/>
    </location>
</feature>
<name>A0AAD7K677_9AGAR</name>